<dbReference type="KEGG" id="doe:DENOEST_3545"/>
<accession>A0A6S6XXE7</accession>
<keyword evidence="2" id="KW-1185">Reference proteome</keyword>
<dbReference type="Pfam" id="PF13145">
    <property type="entry name" value="Rotamase_2"/>
    <property type="match status" value="1"/>
</dbReference>
<dbReference type="InterPro" id="IPR000297">
    <property type="entry name" value="PPIase_PpiC"/>
</dbReference>
<name>A0A6S6XXE7_9PROT</name>
<proteinExistence type="predicted"/>
<dbReference type="Proteomes" id="UP000515733">
    <property type="component" value="Chromosome"/>
</dbReference>
<dbReference type="OrthoDB" id="14196at2"/>
<evidence type="ECO:0000313" key="2">
    <source>
        <dbReference type="Proteomes" id="UP000515733"/>
    </source>
</evidence>
<dbReference type="RefSeq" id="WP_145769435.1">
    <property type="nucleotide sequence ID" value="NZ_LR778301.1"/>
</dbReference>
<evidence type="ECO:0000313" key="1">
    <source>
        <dbReference type="EMBL" id="CAB1370699.1"/>
    </source>
</evidence>
<protein>
    <submittedName>
        <fullName evidence="1">Uncharacterized protein</fullName>
    </submittedName>
</protein>
<dbReference type="EMBL" id="LR778301">
    <property type="protein sequence ID" value="CAB1370699.1"/>
    <property type="molecule type" value="Genomic_DNA"/>
</dbReference>
<sequence>MNFLRRLCREPLLWFVLLAIPLFLIGKQAREAPATIYVGRENLVDFIKNNTNSQSIAEEVEEGDIAARLDGLPGAALNTLVADYVTEEALYREAKSLGLDKKDYALRRRLIQQYDAVIRGLITPIEPRPDEAAIAQYFRDHPEKYYREPTTTFAHVYFNAETRGAQQALLDAERLRDRLNHEFLPPERGVLLGDRFLYHSQYVDRARDLIASHFGEEFAAHTAALAPDANRWQGPFRSAYGYHLLLVRAQVVGRNPTLAEVRAEVEQDARAAAVEKSIAAAKAQVVKAYKVELEDSLHRILKGS</sequence>
<organism evidence="1 2">
    <name type="scientific">Denitratisoma oestradiolicum</name>
    <dbReference type="NCBI Taxonomy" id="311182"/>
    <lineage>
        <taxon>Bacteria</taxon>
        <taxon>Pseudomonadati</taxon>
        <taxon>Pseudomonadota</taxon>
        <taxon>Betaproteobacteria</taxon>
        <taxon>Nitrosomonadales</taxon>
        <taxon>Sterolibacteriaceae</taxon>
        <taxon>Denitratisoma</taxon>
    </lineage>
</organism>
<dbReference type="GO" id="GO:0003755">
    <property type="term" value="F:peptidyl-prolyl cis-trans isomerase activity"/>
    <property type="evidence" value="ECO:0007669"/>
    <property type="project" value="InterPro"/>
</dbReference>
<dbReference type="AlphaFoldDB" id="A0A6S6XXE7"/>
<reference evidence="1 2" key="1">
    <citation type="submission" date="2020-03" db="EMBL/GenBank/DDBJ databases">
        <authorList>
            <consortium name="Genoscope - CEA"/>
            <person name="William W."/>
        </authorList>
    </citation>
    <scope>NUCLEOTIDE SEQUENCE [LARGE SCALE GENOMIC DNA]</scope>
    <source>
        <strain evidence="2">DSM 16959</strain>
    </source>
</reference>
<gene>
    <name evidence="1" type="ORF">DENOEST_3545</name>
</gene>